<dbReference type="EMBL" id="CAUEEQ010079675">
    <property type="protein sequence ID" value="CAJ0968784.1"/>
    <property type="molecule type" value="Genomic_DNA"/>
</dbReference>
<protein>
    <submittedName>
        <fullName evidence="1">Uncharacterized protein</fullName>
    </submittedName>
</protein>
<proteinExistence type="predicted"/>
<sequence>MTPINLKDLGLKIRSNSSPQKNNPPVQTFIALIEREVSNYHKCIIRGDLTFRPNLKKAEHMALKTLMSDKDIVIKSADKGGAIVIMDYSIYRSEILSQLANREVYLPLENNPTSSIRNKIGLKVKGELSSHNIEKKTGEFLTNEHPIIPVFNVLPKIHKNLEKPPGRLIVASTDSILSRLSILLEKVLTPLVKNTPAFLLDTGAFLQIIRNLGKVPEGTLLVTLDGIRATEQLLRKSQKDPRVISFLLDLLRLVLTENFFIFGDTFYVQVQGSAMGSNVAPPYEKLFHVELHTPAHQSRLDAAESSPIDSPVFPELPSLGVLNTQLSLPPVQQGNYLQQTKGRVGFSETRLSQKSSRVQSADYLEKSGIDRNMKPNASQWGSIVGMLYYQLLNESLKIEAKERQTGEHLGAADTVSRTETQLVGLMQCYITNYLTRISKLKLRKGNLENTLERQTTFLEPKPNL</sequence>
<name>A0ABN9MTC1_9NEOB</name>
<evidence type="ECO:0000313" key="1">
    <source>
        <dbReference type="EMBL" id="CAJ0968784.1"/>
    </source>
</evidence>
<dbReference type="PANTHER" id="PTHR21301">
    <property type="entry name" value="REVERSE TRANSCRIPTASE"/>
    <property type="match status" value="1"/>
</dbReference>
<dbReference type="Proteomes" id="UP001176940">
    <property type="component" value="Unassembled WGS sequence"/>
</dbReference>
<gene>
    <name evidence="1" type="ORF">RIMI_LOCUS23422593</name>
</gene>
<dbReference type="PANTHER" id="PTHR21301:SF12">
    <property type="match status" value="1"/>
</dbReference>
<organism evidence="1 2">
    <name type="scientific">Ranitomeya imitator</name>
    <name type="common">mimic poison frog</name>
    <dbReference type="NCBI Taxonomy" id="111125"/>
    <lineage>
        <taxon>Eukaryota</taxon>
        <taxon>Metazoa</taxon>
        <taxon>Chordata</taxon>
        <taxon>Craniata</taxon>
        <taxon>Vertebrata</taxon>
        <taxon>Euteleostomi</taxon>
        <taxon>Amphibia</taxon>
        <taxon>Batrachia</taxon>
        <taxon>Anura</taxon>
        <taxon>Neobatrachia</taxon>
        <taxon>Hyloidea</taxon>
        <taxon>Dendrobatidae</taxon>
        <taxon>Dendrobatinae</taxon>
        <taxon>Ranitomeya</taxon>
    </lineage>
</organism>
<keyword evidence="2" id="KW-1185">Reference proteome</keyword>
<comment type="caution">
    <text evidence="1">The sequence shown here is derived from an EMBL/GenBank/DDBJ whole genome shotgun (WGS) entry which is preliminary data.</text>
</comment>
<accession>A0ABN9MTC1</accession>
<reference evidence="1" key="1">
    <citation type="submission" date="2023-07" db="EMBL/GenBank/DDBJ databases">
        <authorList>
            <person name="Stuckert A."/>
        </authorList>
    </citation>
    <scope>NUCLEOTIDE SEQUENCE</scope>
</reference>
<evidence type="ECO:0000313" key="2">
    <source>
        <dbReference type="Proteomes" id="UP001176940"/>
    </source>
</evidence>